<dbReference type="Gene3D" id="3.80.10.10">
    <property type="entry name" value="Ribonuclease Inhibitor"/>
    <property type="match status" value="1"/>
</dbReference>
<protein>
    <recommendedName>
        <fullName evidence="1">Leucine-rich repeat-containing N-terminal plant-type domain-containing protein</fullName>
    </recommendedName>
</protein>
<dbReference type="PANTHER" id="PTHR48007:SF4">
    <property type="entry name" value="LEUCINE-RICH REPEAT RECEPTOR-LIKE PROTEIN KINASE PXC1"/>
    <property type="match status" value="1"/>
</dbReference>
<dbReference type="InterPro" id="IPR046959">
    <property type="entry name" value="PRK1-6/SRF4-like"/>
</dbReference>
<dbReference type="InterPro" id="IPR032675">
    <property type="entry name" value="LRR_dom_sf"/>
</dbReference>
<evidence type="ECO:0000259" key="1">
    <source>
        <dbReference type="Pfam" id="PF08263"/>
    </source>
</evidence>
<name>X6NFS6_RETFI</name>
<reference evidence="2 3" key="1">
    <citation type="journal article" date="2013" name="Curr. Biol.">
        <title>The Genome of the Foraminiferan Reticulomyxa filosa.</title>
        <authorList>
            <person name="Glockner G."/>
            <person name="Hulsmann N."/>
            <person name="Schleicher M."/>
            <person name="Noegel A.A."/>
            <person name="Eichinger L."/>
            <person name="Gallinger C."/>
            <person name="Pawlowski J."/>
            <person name="Sierra R."/>
            <person name="Euteneuer U."/>
            <person name="Pillet L."/>
            <person name="Moustafa A."/>
            <person name="Platzer M."/>
            <person name="Groth M."/>
            <person name="Szafranski K."/>
            <person name="Schliwa M."/>
        </authorList>
    </citation>
    <scope>NUCLEOTIDE SEQUENCE [LARGE SCALE GENOMIC DNA]</scope>
</reference>
<dbReference type="Pfam" id="PF08263">
    <property type="entry name" value="LRRNT_2"/>
    <property type="match status" value="1"/>
</dbReference>
<evidence type="ECO:0000313" key="3">
    <source>
        <dbReference type="Proteomes" id="UP000023152"/>
    </source>
</evidence>
<organism evidence="2 3">
    <name type="scientific">Reticulomyxa filosa</name>
    <dbReference type="NCBI Taxonomy" id="46433"/>
    <lineage>
        <taxon>Eukaryota</taxon>
        <taxon>Sar</taxon>
        <taxon>Rhizaria</taxon>
        <taxon>Retaria</taxon>
        <taxon>Foraminifera</taxon>
        <taxon>Monothalamids</taxon>
        <taxon>Reticulomyxidae</taxon>
        <taxon>Reticulomyxa</taxon>
    </lineage>
</organism>
<dbReference type="AlphaFoldDB" id="X6NFS6"/>
<feature type="domain" description="Leucine-rich repeat-containing N-terminal plant-type" evidence="1">
    <location>
        <begin position="3"/>
        <end position="32"/>
    </location>
</feature>
<evidence type="ECO:0000313" key="2">
    <source>
        <dbReference type="EMBL" id="ETO25175.1"/>
    </source>
</evidence>
<gene>
    <name evidence="2" type="ORF">RFI_11967</name>
</gene>
<sequence>MSALLCFYNATHGLNWNISSNDGCSFEGVTCSSQNGQSTVIKLNLTEKSLSGTIPGCVSNLTNLQKLILANNFLEGSIPSENLVYISQKKKGHYKKKRLLTGTIPLQIDNLISLRNLSLYNNKFRKARGKSQEKKIRYTWLGV</sequence>
<dbReference type="PANTHER" id="PTHR48007">
    <property type="entry name" value="LEUCINE-RICH REPEAT RECEPTOR-LIKE PROTEIN KINASE PXC1"/>
    <property type="match status" value="1"/>
</dbReference>
<dbReference type="OrthoDB" id="1937783at2759"/>
<dbReference type="InterPro" id="IPR013210">
    <property type="entry name" value="LRR_N_plant-typ"/>
</dbReference>
<dbReference type="SUPFAM" id="SSF52058">
    <property type="entry name" value="L domain-like"/>
    <property type="match status" value="1"/>
</dbReference>
<accession>X6NFS6</accession>
<feature type="non-terminal residue" evidence="2">
    <location>
        <position position="143"/>
    </location>
</feature>
<dbReference type="EMBL" id="ASPP01008710">
    <property type="protein sequence ID" value="ETO25175.1"/>
    <property type="molecule type" value="Genomic_DNA"/>
</dbReference>
<dbReference type="OMA" id="SHENPCA"/>
<comment type="caution">
    <text evidence="2">The sequence shown here is derived from an EMBL/GenBank/DDBJ whole genome shotgun (WGS) entry which is preliminary data.</text>
</comment>
<keyword evidence="3" id="KW-1185">Reference proteome</keyword>
<dbReference type="Proteomes" id="UP000023152">
    <property type="component" value="Unassembled WGS sequence"/>
</dbReference>
<proteinExistence type="predicted"/>